<keyword evidence="1" id="KW-0472">Membrane</keyword>
<name>A0A9P4K4T4_9PLEO</name>
<dbReference type="Proteomes" id="UP000800093">
    <property type="component" value="Unassembled WGS sequence"/>
</dbReference>
<organism evidence="2 3">
    <name type="scientific">Lojkania enalia</name>
    <dbReference type="NCBI Taxonomy" id="147567"/>
    <lineage>
        <taxon>Eukaryota</taxon>
        <taxon>Fungi</taxon>
        <taxon>Dikarya</taxon>
        <taxon>Ascomycota</taxon>
        <taxon>Pezizomycotina</taxon>
        <taxon>Dothideomycetes</taxon>
        <taxon>Pleosporomycetidae</taxon>
        <taxon>Pleosporales</taxon>
        <taxon>Pleosporales incertae sedis</taxon>
        <taxon>Lojkania</taxon>
    </lineage>
</organism>
<gene>
    <name evidence="2" type="ORF">CC78DRAFT_534446</name>
</gene>
<accession>A0A9P4K4T4</accession>
<keyword evidence="1" id="KW-1133">Transmembrane helix</keyword>
<evidence type="ECO:0000313" key="2">
    <source>
        <dbReference type="EMBL" id="KAF2262914.1"/>
    </source>
</evidence>
<dbReference type="OrthoDB" id="5322539at2759"/>
<evidence type="ECO:0000256" key="1">
    <source>
        <dbReference type="SAM" id="Phobius"/>
    </source>
</evidence>
<proteinExistence type="predicted"/>
<comment type="caution">
    <text evidence="2">The sequence shown here is derived from an EMBL/GenBank/DDBJ whole genome shotgun (WGS) entry which is preliminary data.</text>
</comment>
<sequence length="581" mass="65123">MASFKFFERLKTRTSSIYWEAPALMLFSFIFAILFAVAHHIFYLYMDGQPASDDDTQQWISRFGTAIAFIAKVLFGVSTSMAYVQWFWYKIRRTPITLRCIDALYGVIYEPMKFWHITVWIRHFPLAFLAVTSWALPISSIFTPGAIFVKSNIVTKFQPLTTLATNLSSPTFCAELDTLNFYEYVRPCTNMHFMAALTMTSGSIVRVPFGDSQSNTSYTTSFHGPAVTCSTTDSEITRSVTRAVNDYGKSRGIKILITAFVPSAGFGLNMNGSFFDNTETDGAGGIPPVVDVVSIDVSRTYLYIGDGQLNSTLYSCNFYNATYRVTFELFSNGDQRATVDRTLLNPIVTSGNGSEWAETVSAPYPVGTTPKSYVSIIYTFNTHLIGTLSHKKRGRNTIRKTTINAQTMNMRLEKVIVRATGNIKDPDPLSFANELKDVYESLMQNFTISAQYGWQKPNLGADDLLFPSDFRNDTVNATVSSFQPEFEYRRRDLAIAYGISTLFSAICIGMGCYAMIKAGGSFSHDFSNIFRLVLRLDLDFDPDKDVRRGADPLPRQFARIVLRPEPDANGKGLAKRAKTIR</sequence>
<keyword evidence="1" id="KW-0812">Transmembrane</keyword>
<feature type="transmembrane region" description="Helical" evidence="1">
    <location>
        <begin position="66"/>
        <end position="89"/>
    </location>
</feature>
<keyword evidence="3" id="KW-1185">Reference proteome</keyword>
<dbReference type="EMBL" id="ML986634">
    <property type="protein sequence ID" value="KAF2262914.1"/>
    <property type="molecule type" value="Genomic_DNA"/>
</dbReference>
<feature type="transmembrane region" description="Helical" evidence="1">
    <location>
        <begin position="21"/>
        <end position="46"/>
    </location>
</feature>
<dbReference type="PANTHER" id="PTHR35041:SF6">
    <property type="entry name" value="FORMYLMETHIONINE DEFORMYLASE-LIKE PROTEIN-RELATED"/>
    <property type="match status" value="1"/>
</dbReference>
<dbReference type="AlphaFoldDB" id="A0A9P4K4T4"/>
<evidence type="ECO:0000313" key="3">
    <source>
        <dbReference type="Proteomes" id="UP000800093"/>
    </source>
</evidence>
<dbReference type="PANTHER" id="PTHR35041">
    <property type="entry name" value="MEDIATOR OF RNA POLYMERASE II TRANSCRIPTION SUBUNIT 1"/>
    <property type="match status" value="1"/>
</dbReference>
<reference evidence="3" key="1">
    <citation type="journal article" date="2020" name="Stud. Mycol.">
        <title>101 Dothideomycetes genomes: A test case for predicting lifestyles and emergence of pathogens.</title>
        <authorList>
            <person name="Haridas S."/>
            <person name="Albert R."/>
            <person name="Binder M."/>
            <person name="Bloem J."/>
            <person name="LaButti K."/>
            <person name="Salamov A."/>
            <person name="Andreopoulos B."/>
            <person name="Baker S."/>
            <person name="Barry K."/>
            <person name="Bills G."/>
            <person name="Bluhm B."/>
            <person name="Cannon C."/>
            <person name="Castanera R."/>
            <person name="Culley D."/>
            <person name="Daum C."/>
            <person name="Ezra D."/>
            <person name="Gonzalez J."/>
            <person name="Henrissat B."/>
            <person name="Kuo A."/>
            <person name="Liang C."/>
            <person name="Lipzen A."/>
            <person name="Lutzoni F."/>
            <person name="Magnuson J."/>
            <person name="Mondo S."/>
            <person name="Nolan M."/>
            <person name="Ohm R."/>
            <person name="Pangilinan J."/>
            <person name="Park H.-J."/>
            <person name="Ramirez L."/>
            <person name="Alfaro M."/>
            <person name="Sun H."/>
            <person name="Tritt A."/>
            <person name="Yoshinaga Y."/>
            <person name="Zwiers L.-H."/>
            <person name="Turgeon B."/>
            <person name="Goodwin S."/>
            <person name="Spatafora J."/>
            <person name="Crous P."/>
            <person name="Grigoriev I."/>
        </authorList>
    </citation>
    <scope>NUCLEOTIDE SEQUENCE [LARGE SCALE GENOMIC DNA]</scope>
    <source>
        <strain evidence="3">CBS 304.66</strain>
    </source>
</reference>
<protein>
    <submittedName>
        <fullName evidence="2">Uncharacterized protein</fullName>
    </submittedName>
</protein>
<feature type="transmembrane region" description="Helical" evidence="1">
    <location>
        <begin position="494"/>
        <end position="516"/>
    </location>
</feature>
<feature type="transmembrane region" description="Helical" evidence="1">
    <location>
        <begin position="126"/>
        <end position="149"/>
    </location>
</feature>